<dbReference type="OrthoDB" id="9785847at2"/>
<gene>
    <name evidence="3" type="ORF">BW730_07370</name>
</gene>
<dbReference type="PANTHER" id="PTHR43433:SF4">
    <property type="entry name" value="NON-HEME CHLOROPEROXIDASE-RELATED"/>
    <property type="match status" value="1"/>
</dbReference>
<sequence>MPNLTTPDGVRLHYTDTGGDGRPLVLIHGWPLSGASFAKNVPAFTDAGYRVITYDRRGFGESDKPEGGYDYDTLASDAASLIEQLDLHGAAVLGFSMGGGEAAHLAGRHNPRIAGAIFSGAITPALGIFDDNPDGAMPFSAFEDMSRACETDRDGFLDSFITTFYSTEEGGLQVSEAVRRESLDIAHQSSERAAVQTILIWATDLRDFVETIEVPTLVIHGDADQNVPVEKSAERMPRYVAHAKLAIIEGAPHGANVSHHVQWESSILDFLETLDEGVAFAG</sequence>
<keyword evidence="4" id="KW-1185">Reference proteome</keyword>
<keyword evidence="1" id="KW-0575">Peroxidase</keyword>
<dbReference type="Gene3D" id="3.40.50.1820">
    <property type="entry name" value="alpha/beta hydrolase"/>
    <property type="match status" value="1"/>
</dbReference>
<dbReference type="InterPro" id="IPR029058">
    <property type="entry name" value="AB_hydrolase_fold"/>
</dbReference>
<evidence type="ECO:0000259" key="2">
    <source>
        <dbReference type="Pfam" id="PF00561"/>
    </source>
</evidence>
<dbReference type="AlphaFoldDB" id="A0A1Q2CMM1"/>
<dbReference type="Proteomes" id="UP000188145">
    <property type="component" value="Chromosome"/>
</dbReference>
<dbReference type="InterPro" id="IPR000639">
    <property type="entry name" value="Epox_hydrolase-like"/>
</dbReference>
<dbReference type="STRING" id="1332264.BW730_07370"/>
<name>A0A1Q2CMM1_9ACTN</name>
<organism evidence="3 4">
    <name type="scientific">Tessaracoccus aquimaris</name>
    <dbReference type="NCBI Taxonomy" id="1332264"/>
    <lineage>
        <taxon>Bacteria</taxon>
        <taxon>Bacillati</taxon>
        <taxon>Actinomycetota</taxon>
        <taxon>Actinomycetes</taxon>
        <taxon>Propionibacteriales</taxon>
        <taxon>Propionibacteriaceae</taxon>
        <taxon>Tessaracoccus</taxon>
    </lineage>
</organism>
<dbReference type="PRINTS" id="PR00111">
    <property type="entry name" value="ABHYDROLASE"/>
</dbReference>
<feature type="domain" description="AB hydrolase-1" evidence="2">
    <location>
        <begin position="23"/>
        <end position="256"/>
    </location>
</feature>
<accession>A0A1Q2CMM1</accession>
<dbReference type="Pfam" id="PF00561">
    <property type="entry name" value="Abhydrolase_1"/>
    <property type="match status" value="1"/>
</dbReference>
<dbReference type="InterPro" id="IPR050471">
    <property type="entry name" value="AB_hydrolase"/>
</dbReference>
<dbReference type="KEGG" id="tes:BW730_07370"/>
<dbReference type="PANTHER" id="PTHR43433">
    <property type="entry name" value="HYDROLASE, ALPHA/BETA FOLD FAMILY PROTEIN"/>
    <property type="match status" value="1"/>
</dbReference>
<proteinExistence type="predicted"/>
<evidence type="ECO:0000313" key="3">
    <source>
        <dbReference type="EMBL" id="AQP47347.1"/>
    </source>
</evidence>
<evidence type="ECO:0000256" key="1">
    <source>
        <dbReference type="ARBA" id="ARBA00022559"/>
    </source>
</evidence>
<dbReference type="InterPro" id="IPR000073">
    <property type="entry name" value="AB_hydrolase_1"/>
</dbReference>
<keyword evidence="1" id="KW-0560">Oxidoreductase</keyword>
<reference evidence="4" key="1">
    <citation type="submission" date="2017-02" db="EMBL/GenBank/DDBJ databases">
        <title>Tessaracoccus aquaemaris sp. nov., isolated from the intestine of a Korean rockfish, Sebastes schlegelii, in a marine aquaculture pond.</title>
        <authorList>
            <person name="Tak E.J."/>
            <person name="Bae J.-W."/>
        </authorList>
    </citation>
    <scope>NUCLEOTIDE SEQUENCE [LARGE SCALE GENOMIC DNA]</scope>
    <source>
        <strain evidence="4">NSG39</strain>
    </source>
</reference>
<dbReference type="EMBL" id="CP019606">
    <property type="protein sequence ID" value="AQP47347.1"/>
    <property type="molecule type" value="Genomic_DNA"/>
</dbReference>
<dbReference type="GO" id="GO:0004601">
    <property type="term" value="F:peroxidase activity"/>
    <property type="evidence" value="ECO:0007669"/>
    <property type="project" value="UniProtKB-KW"/>
</dbReference>
<dbReference type="RefSeq" id="WP_077685676.1">
    <property type="nucleotide sequence ID" value="NZ_CP019606.1"/>
</dbReference>
<dbReference type="SUPFAM" id="SSF53474">
    <property type="entry name" value="alpha/beta-Hydrolases"/>
    <property type="match status" value="1"/>
</dbReference>
<dbReference type="PRINTS" id="PR00412">
    <property type="entry name" value="EPOXHYDRLASE"/>
</dbReference>
<evidence type="ECO:0000313" key="4">
    <source>
        <dbReference type="Proteomes" id="UP000188145"/>
    </source>
</evidence>
<protein>
    <recommendedName>
        <fullName evidence="2">AB hydrolase-1 domain-containing protein</fullName>
    </recommendedName>
</protein>